<proteinExistence type="predicted"/>
<protein>
    <submittedName>
        <fullName evidence="2">Uncharacterized protein</fullName>
    </submittedName>
</protein>
<dbReference type="AlphaFoldDB" id="A0AAW0NI00"/>
<feature type="region of interest" description="Disordered" evidence="1">
    <location>
        <begin position="106"/>
        <end position="129"/>
    </location>
</feature>
<organism evidence="2 3">
    <name type="scientific">Mugilogobius chulae</name>
    <name type="common">yellowstripe goby</name>
    <dbReference type="NCBI Taxonomy" id="88201"/>
    <lineage>
        <taxon>Eukaryota</taxon>
        <taxon>Metazoa</taxon>
        <taxon>Chordata</taxon>
        <taxon>Craniata</taxon>
        <taxon>Vertebrata</taxon>
        <taxon>Euteleostomi</taxon>
        <taxon>Actinopterygii</taxon>
        <taxon>Neopterygii</taxon>
        <taxon>Teleostei</taxon>
        <taxon>Neoteleostei</taxon>
        <taxon>Acanthomorphata</taxon>
        <taxon>Gobiaria</taxon>
        <taxon>Gobiiformes</taxon>
        <taxon>Gobioidei</taxon>
        <taxon>Gobiidae</taxon>
        <taxon>Gobionellinae</taxon>
        <taxon>Mugilogobius</taxon>
    </lineage>
</organism>
<evidence type="ECO:0000313" key="3">
    <source>
        <dbReference type="Proteomes" id="UP001460270"/>
    </source>
</evidence>
<dbReference type="EMBL" id="JBBPFD010000016">
    <property type="protein sequence ID" value="KAK7893440.1"/>
    <property type="molecule type" value="Genomic_DNA"/>
</dbReference>
<reference evidence="3" key="1">
    <citation type="submission" date="2024-04" db="EMBL/GenBank/DDBJ databases">
        <title>Salinicola lusitanus LLJ914,a marine bacterium isolated from the Okinawa Trough.</title>
        <authorList>
            <person name="Li J."/>
        </authorList>
    </citation>
    <scope>NUCLEOTIDE SEQUENCE [LARGE SCALE GENOMIC DNA]</scope>
</reference>
<feature type="compositionally biased region" description="Basic and acidic residues" evidence="1">
    <location>
        <begin position="114"/>
        <end position="129"/>
    </location>
</feature>
<gene>
    <name evidence="2" type="ORF">WMY93_022592</name>
</gene>
<evidence type="ECO:0000313" key="2">
    <source>
        <dbReference type="EMBL" id="KAK7893440.1"/>
    </source>
</evidence>
<comment type="caution">
    <text evidence="2">The sequence shown here is derived from an EMBL/GenBank/DDBJ whole genome shotgun (WGS) entry which is preliminary data.</text>
</comment>
<accession>A0AAW0NI00</accession>
<name>A0AAW0NI00_9GOBI</name>
<feature type="compositionally biased region" description="Polar residues" evidence="1">
    <location>
        <begin position="28"/>
        <end position="42"/>
    </location>
</feature>
<keyword evidence="3" id="KW-1185">Reference proteome</keyword>
<sequence length="129" mass="14238">MQDEENFPPPPPPIYFNEDLGEANASLSASVTSGHVRSNSEPPQIAHIPEDSGPSRFAQAVALAVHRSRLHTLALEEQRGTERKRPSQKRQWLQLHVARPGLSGLHSSLHLRKNRGDGGDRRVLLDDGS</sequence>
<dbReference type="Proteomes" id="UP001460270">
    <property type="component" value="Unassembled WGS sequence"/>
</dbReference>
<evidence type="ECO:0000256" key="1">
    <source>
        <dbReference type="SAM" id="MobiDB-lite"/>
    </source>
</evidence>
<feature type="region of interest" description="Disordered" evidence="1">
    <location>
        <begin position="28"/>
        <end position="52"/>
    </location>
</feature>